<gene>
    <name evidence="1" type="ORF">OWV82_014071</name>
</gene>
<evidence type="ECO:0000313" key="2">
    <source>
        <dbReference type="Proteomes" id="UP001164539"/>
    </source>
</evidence>
<evidence type="ECO:0000313" key="1">
    <source>
        <dbReference type="EMBL" id="KAJ4715753.1"/>
    </source>
</evidence>
<reference evidence="1 2" key="1">
    <citation type="journal article" date="2023" name="Science">
        <title>Complex scaffold remodeling in plant triterpene biosynthesis.</title>
        <authorList>
            <person name="De La Pena R."/>
            <person name="Hodgson H."/>
            <person name="Liu J.C."/>
            <person name="Stephenson M.J."/>
            <person name="Martin A.C."/>
            <person name="Owen C."/>
            <person name="Harkess A."/>
            <person name="Leebens-Mack J."/>
            <person name="Jimenez L.E."/>
            <person name="Osbourn A."/>
            <person name="Sattely E.S."/>
        </authorList>
    </citation>
    <scope>NUCLEOTIDE SEQUENCE [LARGE SCALE GENOMIC DNA]</scope>
    <source>
        <strain evidence="2">cv. JPN11</strain>
        <tissue evidence="1">Leaf</tissue>
    </source>
</reference>
<keyword evidence="2" id="KW-1185">Reference proteome</keyword>
<accession>A0ACC1XX78</accession>
<name>A0ACC1XX78_MELAZ</name>
<proteinExistence type="predicted"/>
<sequence>MGTLKQSQQRFTEELGKGFGANGLQKSEILRTEHDFGLVLLVQLKKLPWLLTKLLISYKENLLDSTFPTSHTPRILVISSLFIFLLMPICKQFAKVWLLLTITPRSSSQGKQICEDEAEAEEKRVFLHPQQVET</sequence>
<dbReference type="EMBL" id="CM051400">
    <property type="protein sequence ID" value="KAJ4715753.1"/>
    <property type="molecule type" value="Genomic_DNA"/>
</dbReference>
<protein>
    <submittedName>
        <fullName evidence="1">Uncharacterized protein</fullName>
    </submittedName>
</protein>
<dbReference type="Proteomes" id="UP001164539">
    <property type="component" value="Chromosome 7"/>
</dbReference>
<comment type="caution">
    <text evidence="1">The sequence shown here is derived from an EMBL/GenBank/DDBJ whole genome shotgun (WGS) entry which is preliminary data.</text>
</comment>
<organism evidence="1 2">
    <name type="scientific">Melia azedarach</name>
    <name type="common">Chinaberry tree</name>
    <dbReference type="NCBI Taxonomy" id="155640"/>
    <lineage>
        <taxon>Eukaryota</taxon>
        <taxon>Viridiplantae</taxon>
        <taxon>Streptophyta</taxon>
        <taxon>Embryophyta</taxon>
        <taxon>Tracheophyta</taxon>
        <taxon>Spermatophyta</taxon>
        <taxon>Magnoliopsida</taxon>
        <taxon>eudicotyledons</taxon>
        <taxon>Gunneridae</taxon>
        <taxon>Pentapetalae</taxon>
        <taxon>rosids</taxon>
        <taxon>malvids</taxon>
        <taxon>Sapindales</taxon>
        <taxon>Meliaceae</taxon>
        <taxon>Melia</taxon>
    </lineage>
</organism>